<dbReference type="InterPro" id="IPR003903">
    <property type="entry name" value="UIM_dom"/>
</dbReference>
<gene>
    <name evidence="6" type="ORF">BOKJ2_LOCUS2305</name>
</gene>
<organism evidence="6 7">
    <name type="scientific">Bursaphelenchus okinawaensis</name>
    <dbReference type="NCBI Taxonomy" id="465554"/>
    <lineage>
        <taxon>Eukaryota</taxon>
        <taxon>Metazoa</taxon>
        <taxon>Ecdysozoa</taxon>
        <taxon>Nematoda</taxon>
        <taxon>Chromadorea</taxon>
        <taxon>Rhabditida</taxon>
        <taxon>Tylenchina</taxon>
        <taxon>Tylenchomorpha</taxon>
        <taxon>Aphelenchoidea</taxon>
        <taxon>Aphelenchoididae</taxon>
        <taxon>Bursaphelenchus</taxon>
    </lineage>
</organism>
<dbReference type="SUPFAM" id="SSF53300">
    <property type="entry name" value="vWA-like"/>
    <property type="match status" value="1"/>
</dbReference>
<evidence type="ECO:0000256" key="3">
    <source>
        <dbReference type="ARBA" id="ARBA00022942"/>
    </source>
</evidence>
<evidence type="ECO:0000256" key="4">
    <source>
        <dbReference type="SAM" id="MobiDB-lite"/>
    </source>
</evidence>
<protein>
    <recommendedName>
        <fullName evidence="2">26S proteasome non-ATPase regulatory subunit 4</fullName>
    </recommendedName>
</protein>
<proteinExistence type="inferred from homology"/>
<dbReference type="EMBL" id="CAJFCW020000001">
    <property type="protein sequence ID" value="CAG9086368.1"/>
    <property type="molecule type" value="Genomic_DNA"/>
</dbReference>
<comment type="similarity">
    <text evidence="1">Belongs to the proteasome subunit S5A family.</text>
</comment>
<dbReference type="SMART" id="SM00327">
    <property type="entry name" value="VWA"/>
    <property type="match status" value="1"/>
</dbReference>
<reference evidence="6" key="1">
    <citation type="submission" date="2020-09" db="EMBL/GenBank/DDBJ databases">
        <authorList>
            <person name="Kikuchi T."/>
        </authorList>
    </citation>
    <scope>NUCLEOTIDE SEQUENCE</scope>
    <source>
        <strain evidence="6">SH1</strain>
    </source>
</reference>
<dbReference type="GO" id="GO:0031593">
    <property type="term" value="F:polyubiquitin modification-dependent protein binding"/>
    <property type="evidence" value="ECO:0007669"/>
    <property type="project" value="TreeGrafter"/>
</dbReference>
<dbReference type="OrthoDB" id="1731724at2759"/>
<dbReference type="PROSITE" id="PS50330">
    <property type="entry name" value="UIM"/>
    <property type="match status" value="2"/>
</dbReference>
<dbReference type="InterPro" id="IPR002035">
    <property type="entry name" value="VWF_A"/>
</dbReference>
<keyword evidence="7" id="KW-1185">Reference proteome</keyword>
<evidence type="ECO:0000259" key="5">
    <source>
        <dbReference type="PROSITE" id="PS50234"/>
    </source>
</evidence>
<dbReference type="PROSITE" id="PS50234">
    <property type="entry name" value="VWFA"/>
    <property type="match status" value="1"/>
</dbReference>
<dbReference type="Gene3D" id="3.40.50.410">
    <property type="entry name" value="von Willebrand factor, type A domain"/>
    <property type="match status" value="1"/>
</dbReference>
<dbReference type="Proteomes" id="UP000783686">
    <property type="component" value="Unassembled WGS sequence"/>
</dbReference>
<feature type="compositionally biased region" description="Low complexity" evidence="4">
    <location>
        <begin position="253"/>
        <end position="275"/>
    </location>
</feature>
<dbReference type="PANTHER" id="PTHR10223">
    <property type="entry name" value="26S PROTEASOME NON-ATPASE REGULATORY SUBUNIT 4"/>
    <property type="match status" value="1"/>
</dbReference>
<dbReference type="Pfam" id="PF02809">
    <property type="entry name" value="UIM"/>
    <property type="match status" value="2"/>
</dbReference>
<feature type="compositionally biased region" description="Basic and acidic residues" evidence="4">
    <location>
        <begin position="336"/>
        <end position="352"/>
    </location>
</feature>
<feature type="region of interest" description="Disordered" evidence="4">
    <location>
        <begin position="227"/>
        <end position="275"/>
    </location>
</feature>
<evidence type="ECO:0000256" key="2">
    <source>
        <dbReference type="ARBA" id="ARBA00014934"/>
    </source>
</evidence>
<sequence length="352" mass="38714">MVQESFMIALDNSEWMRNGDLSPTRLQCQQDAINFVVRTKLRLNPENGVGLLAMAPNVEVLSTITRDDRKLFTKLHEVVIGGNCRLVNAIKIAHLALRHRQNRNHKMRIIVFIGSPIEGIQQAEFIKLAKKLKKEKVNLDFVCFGEASQSENDEKLLSEFVETLNSKDSQTSNLLSVNSGVKLTEALISSPICQGDDGAPMGGAGMDFGGMEEDDPELALALRVSLEEQRQRQQRESADGEDAPAENQMEVEQPPAAEAPAPSAGQAAAPEAPKAKANVDFNSLTEEEQLEYALMMSMQDAEGSAPQEEGMDVDSNVNDIVTDNALLQQIIDDLPNNEKEEADKNKPKSDEK</sequence>
<dbReference type="AlphaFoldDB" id="A0A811JWR8"/>
<dbReference type="PANTHER" id="PTHR10223:SF0">
    <property type="entry name" value="26S PROTEASOME NON-ATPASE REGULATORY SUBUNIT 4"/>
    <property type="match status" value="1"/>
</dbReference>
<dbReference type="Proteomes" id="UP000614601">
    <property type="component" value="Unassembled WGS sequence"/>
</dbReference>
<dbReference type="Gene3D" id="6.10.300.40">
    <property type="match status" value="1"/>
</dbReference>
<name>A0A811JWR8_9BILA</name>
<dbReference type="SMART" id="SM00726">
    <property type="entry name" value="UIM"/>
    <property type="match status" value="2"/>
</dbReference>
<keyword evidence="3" id="KW-0647">Proteasome</keyword>
<dbReference type="FunFam" id="3.40.50.410:FF:000005">
    <property type="entry name" value="26S proteasome non-ATPase regulatory subunit 4"/>
    <property type="match status" value="1"/>
</dbReference>
<dbReference type="EMBL" id="CAJFDH010000001">
    <property type="protein sequence ID" value="CAD5207653.1"/>
    <property type="molecule type" value="Genomic_DNA"/>
</dbReference>
<evidence type="ECO:0000256" key="1">
    <source>
        <dbReference type="ARBA" id="ARBA00005574"/>
    </source>
</evidence>
<evidence type="ECO:0000313" key="6">
    <source>
        <dbReference type="EMBL" id="CAD5207653.1"/>
    </source>
</evidence>
<evidence type="ECO:0000313" key="7">
    <source>
        <dbReference type="Proteomes" id="UP000614601"/>
    </source>
</evidence>
<comment type="caution">
    <text evidence="6">The sequence shown here is derived from an EMBL/GenBank/DDBJ whole genome shotgun (WGS) entry which is preliminary data.</text>
</comment>
<dbReference type="Pfam" id="PF13519">
    <property type="entry name" value="VWA_2"/>
    <property type="match status" value="1"/>
</dbReference>
<feature type="region of interest" description="Disordered" evidence="4">
    <location>
        <begin position="330"/>
        <end position="352"/>
    </location>
</feature>
<feature type="domain" description="VWFA" evidence="5">
    <location>
        <begin position="5"/>
        <end position="192"/>
    </location>
</feature>
<dbReference type="InterPro" id="IPR027040">
    <property type="entry name" value="PSMD4"/>
</dbReference>
<dbReference type="GO" id="GO:0005829">
    <property type="term" value="C:cytosol"/>
    <property type="evidence" value="ECO:0007669"/>
    <property type="project" value="TreeGrafter"/>
</dbReference>
<dbReference type="GO" id="GO:0008540">
    <property type="term" value="C:proteasome regulatory particle, base subcomplex"/>
    <property type="evidence" value="ECO:0007669"/>
    <property type="project" value="TreeGrafter"/>
</dbReference>
<accession>A0A811JWR8</accession>
<dbReference type="GO" id="GO:0043161">
    <property type="term" value="P:proteasome-mediated ubiquitin-dependent protein catabolic process"/>
    <property type="evidence" value="ECO:0007669"/>
    <property type="project" value="TreeGrafter"/>
</dbReference>
<feature type="compositionally biased region" description="Basic and acidic residues" evidence="4">
    <location>
        <begin position="227"/>
        <end position="238"/>
    </location>
</feature>
<dbReference type="InterPro" id="IPR036465">
    <property type="entry name" value="vWFA_dom_sf"/>
</dbReference>
<dbReference type="GO" id="GO:0005634">
    <property type="term" value="C:nucleus"/>
    <property type="evidence" value="ECO:0007669"/>
    <property type="project" value="TreeGrafter"/>
</dbReference>
<dbReference type="Gene3D" id="6.10.250.380">
    <property type="match status" value="1"/>
</dbReference>